<name>A0AAN8IBF9_9EURO</name>
<comment type="caution">
    <text evidence="4">The sequence shown here is derived from an EMBL/GenBank/DDBJ whole genome shotgun (WGS) entry which is preliminary data.</text>
</comment>
<evidence type="ECO:0000259" key="2">
    <source>
        <dbReference type="Pfam" id="PF00857"/>
    </source>
</evidence>
<dbReference type="InterPro" id="IPR023753">
    <property type="entry name" value="FAD/NAD-binding_dom"/>
</dbReference>
<evidence type="ECO:0000256" key="1">
    <source>
        <dbReference type="ARBA" id="ARBA00006336"/>
    </source>
</evidence>
<dbReference type="Gene3D" id="3.40.50.850">
    <property type="entry name" value="Isochorismatase-like"/>
    <property type="match status" value="1"/>
</dbReference>
<dbReference type="SUPFAM" id="SSF52499">
    <property type="entry name" value="Isochorismatase-like hydrolases"/>
    <property type="match status" value="1"/>
</dbReference>
<gene>
    <name evidence="4" type="ORF">OHC33_000854</name>
</gene>
<dbReference type="GO" id="GO:0016491">
    <property type="term" value="F:oxidoreductase activity"/>
    <property type="evidence" value="ECO:0007669"/>
    <property type="project" value="InterPro"/>
</dbReference>
<dbReference type="InterPro" id="IPR000868">
    <property type="entry name" value="Isochorismatase-like_dom"/>
</dbReference>
<dbReference type="AlphaFoldDB" id="A0AAN8IBF9"/>
<sequence length="566" mass="61271">MPPPTLPNVALTSNFLFDALIIGAGPAGLSAALTLSRVRGTSAVFSNNTFRNAKGHRAHYVLSRDHQPAPELRRIGREEIERYGTTRFVERGVARARRDEVAGLFEVEDERGEMWRGRKVVLAMGVADAMETGIEGYEECWGGGIHQCLFCDGIEMSDLPAGVLGFESPMQLHSIGLILKMGCPGVTVFGNGSLEPMDDETRRALQVAKRRGAKVDERRIARFVQLGEREGMEIRFEDGSSTRVGFVAHKPVTRVNGRHIADGLGVEVVADGMGGDMLRRSEPFGGSNVKGVFVAGDAGVLMKSFVSAMSQGVAAGAGVANTLVGEEHQRVGQEVEDLERSAVPWERLDQNNSLLLILDLQVGLYQLARDFDHNLYKQNMIAHAALGQLFDMPVIMSTSAQQGPNGPLPKEILEMYPDAPLIMRQGEVNAWDNAEFKAAVEATGKRQVIVAGITTDVCTTFLALSLRAEGYSVWANVEASGTTTELIRSTANDQMRNAGVQIVSLFAIVCDLMRDWRNTPGAAEAIPWLAKYFPVYGYLAEAHLGAIDNGTIIAGEMALAPNSTVG</sequence>
<dbReference type="Pfam" id="PF00857">
    <property type="entry name" value="Isochorismatase"/>
    <property type="match status" value="1"/>
</dbReference>
<keyword evidence="5" id="KW-1185">Reference proteome</keyword>
<evidence type="ECO:0000313" key="4">
    <source>
        <dbReference type="EMBL" id="KAK5957666.1"/>
    </source>
</evidence>
<organism evidence="4 5">
    <name type="scientific">Knufia fluminis</name>
    <dbReference type="NCBI Taxonomy" id="191047"/>
    <lineage>
        <taxon>Eukaryota</taxon>
        <taxon>Fungi</taxon>
        <taxon>Dikarya</taxon>
        <taxon>Ascomycota</taxon>
        <taxon>Pezizomycotina</taxon>
        <taxon>Eurotiomycetes</taxon>
        <taxon>Chaetothyriomycetidae</taxon>
        <taxon>Chaetothyriales</taxon>
        <taxon>Trichomeriaceae</taxon>
        <taxon>Knufia</taxon>
    </lineage>
</organism>
<dbReference type="PRINTS" id="PR00368">
    <property type="entry name" value="FADPNR"/>
</dbReference>
<feature type="domain" description="Isochorismatase-like" evidence="2">
    <location>
        <begin position="353"/>
        <end position="504"/>
    </location>
</feature>
<feature type="domain" description="FAD/NAD(P)-binding" evidence="3">
    <location>
        <begin position="18"/>
        <end position="312"/>
    </location>
</feature>
<dbReference type="InterPro" id="IPR036188">
    <property type="entry name" value="FAD/NAD-bd_sf"/>
</dbReference>
<dbReference type="Gene3D" id="3.50.50.60">
    <property type="entry name" value="FAD/NAD(P)-binding domain"/>
    <property type="match status" value="2"/>
</dbReference>
<dbReference type="PANTHER" id="PTHR43559:SF3">
    <property type="entry name" value="HYDROLASE YCAC-RELATED"/>
    <property type="match status" value="1"/>
</dbReference>
<reference evidence="4 5" key="1">
    <citation type="submission" date="2022-12" db="EMBL/GenBank/DDBJ databases">
        <title>Genomic features and morphological characterization of a novel Knufia sp. strain isolated from spacecraft assembly facility.</title>
        <authorList>
            <person name="Teixeira M."/>
            <person name="Chander A.M."/>
            <person name="Stajich J.E."/>
            <person name="Venkateswaran K."/>
        </authorList>
    </citation>
    <scope>NUCLEOTIDE SEQUENCE [LARGE SCALE GENOMIC DNA]</scope>
    <source>
        <strain evidence="4 5">FJI-L2-BK-P2</strain>
    </source>
</reference>
<evidence type="ECO:0000259" key="3">
    <source>
        <dbReference type="Pfam" id="PF07992"/>
    </source>
</evidence>
<dbReference type="EMBL" id="JAKLMC020000002">
    <property type="protein sequence ID" value="KAK5957666.1"/>
    <property type="molecule type" value="Genomic_DNA"/>
</dbReference>
<dbReference type="Proteomes" id="UP001316803">
    <property type="component" value="Unassembled WGS sequence"/>
</dbReference>
<dbReference type="PANTHER" id="PTHR43559">
    <property type="entry name" value="HYDROLASE YCAC-RELATED"/>
    <property type="match status" value="1"/>
</dbReference>
<proteinExistence type="inferred from homology"/>
<accession>A0AAN8IBF9</accession>
<dbReference type="PRINTS" id="PR00469">
    <property type="entry name" value="PNDRDTASEII"/>
</dbReference>
<dbReference type="SUPFAM" id="SSF51905">
    <property type="entry name" value="FAD/NAD(P)-binding domain"/>
    <property type="match status" value="1"/>
</dbReference>
<dbReference type="Pfam" id="PF07992">
    <property type="entry name" value="Pyr_redox_2"/>
    <property type="match status" value="1"/>
</dbReference>
<comment type="similarity">
    <text evidence="1">Belongs to the isochorismatase family.</text>
</comment>
<protein>
    <submittedName>
        <fullName evidence="4">Uncharacterized protein</fullName>
    </submittedName>
</protein>
<dbReference type="InterPro" id="IPR036380">
    <property type="entry name" value="Isochorismatase-like_sf"/>
</dbReference>
<evidence type="ECO:0000313" key="5">
    <source>
        <dbReference type="Proteomes" id="UP001316803"/>
    </source>
</evidence>
<dbReference type="InterPro" id="IPR053152">
    <property type="entry name" value="Hydrolase_YcaC-like"/>
</dbReference>